<proteinExistence type="inferred from homology"/>
<dbReference type="InterPro" id="IPR004122">
    <property type="entry name" value="BAF_prot"/>
</dbReference>
<sequence length="91" mass="10190">MTTTTSVKHRDFVTESMAGKDVSAVAGIGEAYAKKLREEGFDEASVLFGQFLLLRKDEEKFADWLKEFAGVNTRHARACASCFAEWALQHM</sequence>
<keyword evidence="8" id="KW-1185">Reference proteome</keyword>
<gene>
    <name evidence="7" type="ORF">TTRE_0000751201</name>
</gene>
<dbReference type="OrthoDB" id="9997163at2759"/>
<reference evidence="7" key="1">
    <citation type="submission" date="2014-01" db="EMBL/GenBank/DDBJ databases">
        <authorList>
            <person name="Aslett M."/>
        </authorList>
    </citation>
    <scope>NUCLEOTIDE SEQUENCE</scope>
</reference>
<evidence type="ECO:0000256" key="6">
    <source>
        <dbReference type="ARBA" id="ARBA00069025"/>
    </source>
</evidence>
<reference evidence="7" key="2">
    <citation type="submission" date="2014-03" db="EMBL/GenBank/DDBJ databases">
        <title>The whipworm genome and dual-species transcriptomics of an intimate host-pathogen interaction.</title>
        <authorList>
            <person name="Foth B.J."/>
            <person name="Tsai I.J."/>
            <person name="Reid A.J."/>
            <person name="Bancroft A.J."/>
            <person name="Nichol S."/>
            <person name="Tracey A."/>
            <person name="Holroyd N."/>
            <person name="Cotton J.A."/>
            <person name="Stanley E.J."/>
            <person name="Zarowiecki M."/>
            <person name="Liu J.Z."/>
            <person name="Huckvale T."/>
            <person name="Cooper P.J."/>
            <person name="Grencis R.K."/>
            <person name="Berriman M."/>
        </authorList>
    </citation>
    <scope>NUCLEOTIDE SEQUENCE [LARGE SCALE GENOMIC DNA]</scope>
</reference>
<dbReference type="SMART" id="SM01023">
    <property type="entry name" value="BAF"/>
    <property type="match status" value="1"/>
</dbReference>
<dbReference type="Gene3D" id="1.10.150.40">
    <property type="entry name" value="Barrier-to-autointegration factor, BAF"/>
    <property type="match status" value="1"/>
</dbReference>
<dbReference type="PANTHER" id="PTHR47507">
    <property type="entry name" value="BARRIER TO AUTOINTEGRATION FACTOR 2"/>
    <property type="match status" value="1"/>
</dbReference>
<comment type="subcellular location">
    <subcellularLocation>
        <location evidence="1">Nucleus</location>
    </subcellularLocation>
</comment>
<accession>A0A077ZFN1</accession>
<dbReference type="EMBL" id="HG806512">
    <property type="protein sequence ID" value="CDW59182.1"/>
    <property type="molecule type" value="Genomic_DNA"/>
</dbReference>
<dbReference type="InterPro" id="IPR051387">
    <property type="entry name" value="BAF"/>
</dbReference>
<evidence type="ECO:0000256" key="2">
    <source>
        <dbReference type="ARBA" id="ARBA00023125"/>
    </source>
</evidence>
<dbReference type="AlphaFoldDB" id="A0A077ZFN1"/>
<evidence type="ECO:0000256" key="5">
    <source>
        <dbReference type="ARBA" id="ARBA00064955"/>
    </source>
</evidence>
<dbReference type="FunFam" id="1.10.150.40:FF:000005">
    <property type="entry name" value="Barrier-to-autointegration factor 1"/>
    <property type="match status" value="1"/>
</dbReference>
<dbReference type="SUPFAM" id="SSF47798">
    <property type="entry name" value="Barrier-to-autointegration factor, BAF"/>
    <property type="match status" value="1"/>
</dbReference>
<protein>
    <recommendedName>
        <fullName evidence="6">Barrier-to-autointegration factor 1</fullName>
    </recommendedName>
</protein>
<dbReference type="GO" id="GO:0005634">
    <property type="term" value="C:nucleus"/>
    <property type="evidence" value="ECO:0007669"/>
    <property type="project" value="UniProtKB-SubCell"/>
</dbReference>
<comment type="similarity">
    <text evidence="4">Belongs to the BAF family.</text>
</comment>
<name>A0A077ZFN1_TRITR</name>
<evidence type="ECO:0000256" key="3">
    <source>
        <dbReference type="ARBA" id="ARBA00023242"/>
    </source>
</evidence>
<keyword evidence="2" id="KW-0238">DNA-binding</keyword>
<evidence type="ECO:0000256" key="1">
    <source>
        <dbReference type="ARBA" id="ARBA00004123"/>
    </source>
</evidence>
<dbReference type="Proteomes" id="UP000030665">
    <property type="component" value="Unassembled WGS sequence"/>
</dbReference>
<evidence type="ECO:0000313" key="8">
    <source>
        <dbReference type="Proteomes" id="UP000030665"/>
    </source>
</evidence>
<dbReference type="InterPro" id="IPR036617">
    <property type="entry name" value="BAF_sf"/>
</dbReference>
<keyword evidence="3" id="KW-0539">Nucleus</keyword>
<dbReference type="GO" id="GO:0000793">
    <property type="term" value="C:condensed chromosome"/>
    <property type="evidence" value="ECO:0007669"/>
    <property type="project" value="TreeGrafter"/>
</dbReference>
<comment type="subunit">
    <text evidence="5">Interacts with emr-1 and lem-2. Interacts with lem-4l, leading to decreased phosphorylation by VRK1 and promoting dephosphorylation by protein phosphatase 2A (PP2A).</text>
</comment>
<evidence type="ECO:0000313" key="7">
    <source>
        <dbReference type="EMBL" id="CDW59182.1"/>
    </source>
</evidence>
<dbReference type="GO" id="GO:0003677">
    <property type="term" value="F:DNA binding"/>
    <property type="evidence" value="ECO:0007669"/>
    <property type="project" value="UniProtKB-KW"/>
</dbReference>
<dbReference type="Pfam" id="PF02961">
    <property type="entry name" value="SAM_BAF"/>
    <property type="match status" value="1"/>
</dbReference>
<dbReference type="STRING" id="36087.A0A077ZFN1"/>
<organism evidence="7 8">
    <name type="scientific">Trichuris trichiura</name>
    <name type="common">Whipworm</name>
    <name type="synonym">Trichocephalus trichiurus</name>
    <dbReference type="NCBI Taxonomy" id="36087"/>
    <lineage>
        <taxon>Eukaryota</taxon>
        <taxon>Metazoa</taxon>
        <taxon>Ecdysozoa</taxon>
        <taxon>Nematoda</taxon>
        <taxon>Enoplea</taxon>
        <taxon>Dorylaimia</taxon>
        <taxon>Trichinellida</taxon>
        <taxon>Trichuridae</taxon>
        <taxon>Trichuris</taxon>
    </lineage>
</organism>
<evidence type="ECO:0000256" key="4">
    <source>
        <dbReference type="ARBA" id="ARBA00038496"/>
    </source>
</evidence>
<dbReference type="GO" id="GO:0051276">
    <property type="term" value="P:chromosome organization"/>
    <property type="evidence" value="ECO:0007669"/>
    <property type="project" value="TreeGrafter"/>
</dbReference>
<dbReference type="PANTHER" id="PTHR47507:SF6">
    <property type="entry name" value="BARRIER-TO-AUTOINTEGRATION FACTOR"/>
    <property type="match status" value="1"/>
</dbReference>